<evidence type="ECO:0000256" key="1">
    <source>
        <dbReference type="ARBA" id="ARBA00005305"/>
    </source>
</evidence>
<dbReference type="InterPro" id="IPR037666">
    <property type="entry name" value="CCDC43"/>
</dbReference>
<dbReference type="InterPro" id="IPR058771">
    <property type="entry name" value="PWI_CCDC43"/>
</dbReference>
<keyword evidence="3" id="KW-0175">Coiled coil</keyword>
<evidence type="ECO:0000256" key="2">
    <source>
        <dbReference type="ARBA" id="ARBA00016648"/>
    </source>
</evidence>
<evidence type="ECO:0000256" key="3">
    <source>
        <dbReference type="ARBA" id="ARBA00023054"/>
    </source>
</evidence>
<evidence type="ECO:0000256" key="4">
    <source>
        <dbReference type="SAM" id="MobiDB-lite"/>
    </source>
</evidence>
<protein>
    <recommendedName>
        <fullName evidence="2">Coiled-coil domain-containing protein 43</fullName>
    </recommendedName>
</protein>
<sequence>SDFESWLSKKLCDLRVDEKVFGPYIVSILEGDEALQEKVEAIEELLSEISGDTLGSFIKEILDKWQLRTREEPTQDTSATNDGQIRVEQIRMPEVKKVETTKQRQYTGDELRIREKILAQYSQLSASEEEDEDGSRENGPPSGGNSMLKNTNAHDVEQAMKEKKEQARVESQKKKEKDKEDREKQKQMKMEKKEKRKTVKGERRC</sequence>
<comment type="similarity">
    <text evidence="1">Belongs to the CCDC43 family.</text>
</comment>
<feature type="region of interest" description="Disordered" evidence="4">
    <location>
        <begin position="123"/>
        <end position="205"/>
    </location>
</feature>
<dbReference type="PANTHER" id="PTHR31684:SF2">
    <property type="entry name" value="COILED-COIL DOMAIN-CONTAINING PROTEIN 43"/>
    <property type="match status" value="1"/>
</dbReference>
<organism evidence="6">
    <name type="scientific">Tabanus bromius</name>
    <name type="common">Band-eyed brown horse fly</name>
    <dbReference type="NCBI Taxonomy" id="304241"/>
    <lineage>
        <taxon>Eukaryota</taxon>
        <taxon>Metazoa</taxon>
        <taxon>Ecdysozoa</taxon>
        <taxon>Arthropoda</taxon>
        <taxon>Hexapoda</taxon>
        <taxon>Insecta</taxon>
        <taxon>Pterygota</taxon>
        <taxon>Neoptera</taxon>
        <taxon>Endopterygota</taxon>
        <taxon>Diptera</taxon>
        <taxon>Brachycera</taxon>
        <taxon>Tabanomorpha</taxon>
        <taxon>Tabanoidea</taxon>
        <taxon>Tabanidae</taxon>
        <taxon>Tabanus</taxon>
    </lineage>
</organism>
<feature type="domain" description="CCDC43 PWI-like" evidence="5">
    <location>
        <begin position="2"/>
        <end position="67"/>
    </location>
</feature>
<reference evidence="6" key="1">
    <citation type="journal article" date="2015" name="Insect Biochem. Mol. Biol.">
        <title>An insight into the sialome of the horse fly, Tabanus bromius.</title>
        <authorList>
            <person name="Ribeiro J.M."/>
            <person name="Kazimirova M."/>
            <person name="Takac P."/>
            <person name="Andersen J.F."/>
            <person name="Francischetti I.M."/>
        </authorList>
    </citation>
    <scope>NUCLEOTIDE SEQUENCE</scope>
</reference>
<dbReference type="PANTHER" id="PTHR31684">
    <property type="entry name" value="COILED-COIL DOMAIN-CONTAINING PROTEIN 43"/>
    <property type="match status" value="1"/>
</dbReference>
<dbReference type="Pfam" id="PF26091">
    <property type="entry name" value="PWI_CCDC43"/>
    <property type="match status" value="1"/>
</dbReference>
<evidence type="ECO:0000313" key="6">
    <source>
        <dbReference type="EMBL" id="JAI15244.1"/>
    </source>
</evidence>
<proteinExistence type="evidence at transcript level"/>
<name>A0A0K8TLN1_TABBR</name>
<feature type="non-terminal residue" evidence="6">
    <location>
        <position position="1"/>
    </location>
</feature>
<evidence type="ECO:0000259" key="5">
    <source>
        <dbReference type="Pfam" id="PF26091"/>
    </source>
</evidence>
<dbReference type="EMBL" id="GDAI01002359">
    <property type="protein sequence ID" value="JAI15244.1"/>
    <property type="molecule type" value="mRNA"/>
</dbReference>
<feature type="compositionally biased region" description="Basic and acidic residues" evidence="4">
    <location>
        <begin position="152"/>
        <end position="205"/>
    </location>
</feature>
<dbReference type="AlphaFoldDB" id="A0A0K8TLN1"/>
<accession>A0A0K8TLN1</accession>